<feature type="region of interest" description="Disordered" evidence="1">
    <location>
        <begin position="60"/>
        <end position="84"/>
    </location>
</feature>
<sequence length="84" mass="9231">MSKQWQSPRHHIFGRCRINGGLGLAPLSGVKAMAQTSGTECVSERVYRGQAWLHKAREVGRSGAYNKDGPRASRPPSARGRAWV</sequence>
<organism evidence="2 3">
    <name type="scientific">Jatropha curcas</name>
    <name type="common">Barbados nut</name>
    <dbReference type="NCBI Taxonomy" id="180498"/>
    <lineage>
        <taxon>Eukaryota</taxon>
        <taxon>Viridiplantae</taxon>
        <taxon>Streptophyta</taxon>
        <taxon>Embryophyta</taxon>
        <taxon>Tracheophyta</taxon>
        <taxon>Spermatophyta</taxon>
        <taxon>Magnoliopsida</taxon>
        <taxon>eudicotyledons</taxon>
        <taxon>Gunneridae</taxon>
        <taxon>Pentapetalae</taxon>
        <taxon>rosids</taxon>
        <taxon>fabids</taxon>
        <taxon>Malpighiales</taxon>
        <taxon>Euphorbiaceae</taxon>
        <taxon>Crotonoideae</taxon>
        <taxon>Jatropheae</taxon>
        <taxon>Jatropha</taxon>
    </lineage>
</organism>
<dbReference type="EMBL" id="KK914214">
    <property type="protein sequence ID" value="KDP46637.1"/>
    <property type="molecule type" value="Genomic_DNA"/>
</dbReference>
<gene>
    <name evidence="2" type="ORF">JCGZ_04571</name>
</gene>
<evidence type="ECO:0000313" key="3">
    <source>
        <dbReference type="Proteomes" id="UP000027138"/>
    </source>
</evidence>
<evidence type="ECO:0000256" key="1">
    <source>
        <dbReference type="SAM" id="MobiDB-lite"/>
    </source>
</evidence>
<dbReference type="Proteomes" id="UP000027138">
    <property type="component" value="Unassembled WGS sequence"/>
</dbReference>
<dbReference type="AlphaFoldDB" id="A0A067LDZ5"/>
<feature type="compositionally biased region" description="Low complexity" evidence="1">
    <location>
        <begin position="72"/>
        <end position="84"/>
    </location>
</feature>
<name>A0A067LDZ5_JATCU</name>
<evidence type="ECO:0000313" key="2">
    <source>
        <dbReference type="EMBL" id="KDP46637.1"/>
    </source>
</evidence>
<keyword evidence="3" id="KW-1185">Reference proteome</keyword>
<accession>A0A067LDZ5</accession>
<reference evidence="2 3" key="1">
    <citation type="journal article" date="2014" name="PLoS ONE">
        <title>Global Analysis of Gene Expression Profiles in Physic Nut (Jatropha curcas L.) Seedlings Exposed to Salt Stress.</title>
        <authorList>
            <person name="Zhang L."/>
            <person name="Zhang C."/>
            <person name="Wu P."/>
            <person name="Chen Y."/>
            <person name="Li M."/>
            <person name="Jiang H."/>
            <person name="Wu G."/>
        </authorList>
    </citation>
    <scope>NUCLEOTIDE SEQUENCE [LARGE SCALE GENOMIC DNA]</scope>
    <source>
        <strain evidence="3">cv. GZQX0401</strain>
        <tissue evidence="2">Young leaves</tissue>
    </source>
</reference>
<protein>
    <submittedName>
        <fullName evidence="2">Uncharacterized protein</fullName>
    </submittedName>
</protein>
<proteinExistence type="predicted"/>